<dbReference type="GO" id="GO:0006995">
    <property type="term" value="P:cellular response to nitrogen starvation"/>
    <property type="evidence" value="ECO:0007669"/>
    <property type="project" value="TreeGrafter"/>
</dbReference>
<evidence type="ECO:0000313" key="2">
    <source>
        <dbReference type="Proteomes" id="UP000887566"/>
    </source>
</evidence>
<dbReference type="InterPro" id="IPR035985">
    <property type="entry name" value="Ubiquitin-activating_enz"/>
</dbReference>
<dbReference type="GO" id="GO:0019779">
    <property type="term" value="F:Atg8 activating enzyme activity"/>
    <property type="evidence" value="ECO:0007669"/>
    <property type="project" value="TreeGrafter"/>
</dbReference>
<feature type="domain" description="THIF-type NAD/FAD binding fold" evidence="1">
    <location>
        <begin position="47"/>
        <end position="213"/>
    </location>
</feature>
<keyword evidence="2" id="KW-1185">Reference proteome</keyword>
<accession>A0A914V108</accession>
<dbReference type="Proteomes" id="UP000887566">
    <property type="component" value="Unplaced"/>
</dbReference>
<sequence>MKELKADCPTVVGWEKNAQGKLEPSFVDMSGSMDPTRIVENAVDLNLQLMRWRLVPELNLEKLKDLKCLLFGAGTIGCNVARCLMGWGVRNITLIDNANISSSNPVRQSLFNYDDTLSGGRSKALVAAEALKRIFPGVNAVGLQLTVPMPGHPVSDKDEAEVRATVEQVDALVADHDVVFLLMDTREGRWLPTLLASSKSKIALSVALGFDSFVI</sequence>
<dbReference type="GO" id="GO:0000045">
    <property type="term" value="P:autophagosome assembly"/>
    <property type="evidence" value="ECO:0007669"/>
    <property type="project" value="TreeGrafter"/>
</dbReference>
<dbReference type="GO" id="GO:0019778">
    <property type="term" value="F:Atg12 activating enzyme activity"/>
    <property type="evidence" value="ECO:0007669"/>
    <property type="project" value="TreeGrafter"/>
</dbReference>
<reference evidence="3" key="1">
    <citation type="submission" date="2022-11" db="UniProtKB">
        <authorList>
            <consortium name="WormBaseParasite"/>
        </authorList>
    </citation>
    <scope>IDENTIFICATION</scope>
</reference>
<dbReference type="InterPro" id="IPR000594">
    <property type="entry name" value="ThiF_NAD_FAD-bd"/>
</dbReference>
<evidence type="ECO:0000313" key="3">
    <source>
        <dbReference type="WBParaSite" id="PSAMB.scaffold13716size2147.g35639.t1"/>
    </source>
</evidence>
<evidence type="ECO:0000259" key="1">
    <source>
        <dbReference type="Pfam" id="PF00899"/>
    </source>
</evidence>
<dbReference type="AlphaFoldDB" id="A0A914V108"/>
<dbReference type="PANTHER" id="PTHR10953">
    <property type="entry name" value="UBIQUITIN-ACTIVATING ENZYME E1"/>
    <property type="match status" value="1"/>
</dbReference>
<dbReference type="WBParaSite" id="PSAMB.scaffold13716size2147.g35639.t1">
    <property type="protein sequence ID" value="PSAMB.scaffold13716size2147.g35639.t1"/>
    <property type="gene ID" value="PSAMB.scaffold13716size2147.g35639"/>
</dbReference>
<name>A0A914V108_9BILA</name>
<dbReference type="GO" id="GO:0000422">
    <property type="term" value="P:autophagy of mitochondrion"/>
    <property type="evidence" value="ECO:0007669"/>
    <property type="project" value="TreeGrafter"/>
</dbReference>
<dbReference type="GO" id="GO:0000407">
    <property type="term" value="C:phagophore assembly site"/>
    <property type="evidence" value="ECO:0007669"/>
    <property type="project" value="TreeGrafter"/>
</dbReference>
<dbReference type="GO" id="GO:0034727">
    <property type="term" value="P:piecemeal microautophagy of the nucleus"/>
    <property type="evidence" value="ECO:0007669"/>
    <property type="project" value="TreeGrafter"/>
</dbReference>
<dbReference type="GO" id="GO:0032446">
    <property type="term" value="P:protein modification by small protein conjugation"/>
    <property type="evidence" value="ECO:0007669"/>
    <property type="project" value="TreeGrafter"/>
</dbReference>
<dbReference type="SUPFAM" id="SSF69572">
    <property type="entry name" value="Activating enzymes of the ubiquitin-like proteins"/>
    <property type="match status" value="1"/>
</dbReference>
<dbReference type="Gene3D" id="3.40.50.720">
    <property type="entry name" value="NAD(P)-binding Rossmann-like Domain"/>
    <property type="match status" value="1"/>
</dbReference>
<dbReference type="Pfam" id="PF00899">
    <property type="entry name" value="ThiF"/>
    <property type="match status" value="1"/>
</dbReference>
<dbReference type="InterPro" id="IPR045886">
    <property type="entry name" value="ThiF/MoeB/HesA"/>
</dbReference>
<proteinExistence type="predicted"/>
<protein>
    <submittedName>
        <fullName evidence="3">THIF-type NAD/FAD binding fold domain-containing protein</fullName>
    </submittedName>
</protein>
<organism evidence="2 3">
    <name type="scientific">Plectus sambesii</name>
    <dbReference type="NCBI Taxonomy" id="2011161"/>
    <lineage>
        <taxon>Eukaryota</taxon>
        <taxon>Metazoa</taxon>
        <taxon>Ecdysozoa</taxon>
        <taxon>Nematoda</taxon>
        <taxon>Chromadorea</taxon>
        <taxon>Plectida</taxon>
        <taxon>Plectina</taxon>
        <taxon>Plectoidea</taxon>
        <taxon>Plectidae</taxon>
        <taxon>Plectus</taxon>
    </lineage>
</organism>
<dbReference type="PANTHER" id="PTHR10953:SF3">
    <property type="entry name" value="UBIQUITIN-LIKE MODIFIER-ACTIVATING ENZYME ATG7"/>
    <property type="match status" value="1"/>
</dbReference>